<evidence type="ECO:0000256" key="1">
    <source>
        <dbReference type="SAM" id="Phobius"/>
    </source>
</evidence>
<organism evidence="2">
    <name type="scientific">Streptantibioticus silvisoli</name>
    <dbReference type="NCBI Taxonomy" id="2705255"/>
    <lineage>
        <taxon>Bacteria</taxon>
        <taxon>Bacillati</taxon>
        <taxon>Actinomycetota</taxon>
        <taxon>Actinomycetes</taxon>
        <taxon>Kitasatosporales</taxon>
        <taxon>Streptomycetaceae</taxon>
        <taxon>Streptantibioticus</taxon>
    </lineage>
</organism>
<feature type="transmembrane region" description="Helical" evidence="1">
    <location>
        <begin position="35"/>
        <end position="61"/>
    </location>
</feature>
<dbReference type="RefSeq" id="WP_271315442.1">
    <property type="nucleotide sequence ID" value="NZ_JABXJJ020000025.1"/>
</dbReference>
<sequence length="160" mass="16362">MGSLQLCLVGLAMLAGLLAVAVPGVPAPLVCWAVVLWWASAVHTATAWYVLFGSAVVLALGQVLRRLAPGRRLRDSGIDRQTLVTCVICGIGGFVALPVVGGPLGFVAGMYAQSRPRGGGHRAAVAATRTAMRAVGLSVLAELFTCLLVAGAWLVAAVTS</sequence>
<feature type="transmembrane region" description="Helical" evidence="1">
    <location>
        <begin position="82"/>
        <end position="111"/>
    </location>
</feature>
<keyword evidence="1" id="KW-0812">Transmembrane</keyword>
<dbReference type="AlphaFoldDB" id="A0AA90H5R0"/>
<evidence type="ECO:0000313" key="2">
    <source>
        <dbReference type="EMBL" id="MDI5971716.1"/>
    </source>
</evidence>
<dbReference type="Pfam" id="PF04306">
    <property type="entry name" value="DUF456"/>
    <property type="match status" value="1"/>
</dbReference>
<reference evidence="2" key="1">
    <citation type="submission" date="2023-05" db="EMBL/GenBank/DDBJ databases">
        <title>Streptantibioticus silvisoli sp. nov., acidotolerant actinomycetes 1 from pine litter.</title>
        <authorList>
            <person name="Swiecimska M."/>
            <person name="Golinska P."/>
            <person name="Sangal V."/>
            <person name="Wachnowicz B."/>
            <person name="Goodfellow M."/>
        </authorList>
    </citation>
    <scope>NUCLEOTIDE SEQUENCE</scope>
    <source>
        <strain evidence="2">SL13</strain>
    </source>
</reference>
<feature type="transmembrane region" description="Helical" evidence="1">
    <location>
        <begin position="131"/>
        <end position="156"/>
    </location>
</feature>
<dbReference type="EMBL" id="JABXJJ020000025">
    <property type="protein sequence ID" value="MDI5971716.1"/>
    <property type="molecule type" value="Genomic_DNA"/>
</dbReference>
<dbReference type="InterPro" id="IPR007403">
    <property type="entry name" value="DUF456"/>
</dbReference>
<gene>
    <name evidence="2" type="ORF">POF50_020680</name>
</gene>
<keyword evidence="1" id="KW-0472">Membrane</keyword>
<keyword evidence="1" id="KW-1133">Transmembrane helix</keyword>
<comment type="caution">
    <text evidence="2">The sequence shown here is derived from an EMBL/GenBank/DDBJ whole genome shotgun (WGS) entry which is preliminary data.</text>
</comment>
<accession>A0AA90H5R0</accession>
<name>A0AA90H5R0_9ACTN</name>
<protein>
    <submittedName>
        <fullName evidence="2">DUF456 family protein</fullName>
    </submittedName>
</protein>
<proteinExistence type="predicted"/>